<dbReference type="PANTHER" id="PTHR23291">
    <property type="entry name" value="BAX INHIBITOR-RELATED"/>
    <property type="match status" value="1"/>
</dbReference>
<evidence type="ECO:0000256" key="5">
    <source>
        <dbReference type="ARBA" id="ARBA00023136"/>
    </source>
</evidence>
<evidence type="ECO:0000313" key="7">
    <source>
        <dbReference type="EMBL" id="PWI58113.1"/>
    </source>
</evidence>
<feature type="transmembrane region" description="Helical" evidence="6">
    <location>
        <begin position="128"/>
        <end position="148"/>
    </location>
</feature>
<reference evidence="7 8" key="1">
    <citation type="submission" date="2016-11" db="EMBL/GenBank/DDBJ databases">
        <title>Comparative genomics of Acidibacillus ferroxidans species.</title>
        <authorList>
            <person name="Oliveira G."/>
            <person name="Nunes G."/>
            <person name="Oliveira R."/>
            <person name="Araujo F."/>
            <person name="Salim A."/>
            <person name="Scholte L."/>
            <person name="Morais D."/>
            <person name="Nancucheo I."/>
            <person name="Johnson D.B."/>
            <person name="Grail B."/>
            <person name="Bittencourt J."/>
            <person name="Valadares R."/>
        </authorList>
    </citation>
    <scope>NUCLEOTIDE SEQUENCE [LARGE SCALE GENOMIC DNA]</scope>
    <source>
        <strain evidence="7 8">Y002</strain>
    </source>
</reference>
<evidence type="ECO:0008006" key="9">
    <source>
        <dbReference type="Google" id="ProtNLM"/>
    </source>
</evidence>
<evidence type="ECO:0000256" key="1">
    <source>
        <dbReference type="ARBA" id="ARBA00004141"/>
    </source>
</evidence>
<keyword evidence="3 6" id="KW-0812">Transmembrane</keyword>
<name>A0A2U3DA18_SULT2</name>
<proteinExistence type="inferred from homology"/>
<feature type="transmembrane region" description="Helical" evidence="6">
    <location>
        <begin position="154"/>
        <end position="173"/>
    </location>
</feature>
<comment type="similarity">
    <text evidence="2 6">Belongs to the BI1 family.</text>
</comment>
<keyword evidence="8" id="KW-1185">Reference proteome</keyword>
<evidence type="ECO:0000256" key="6">
    <source>
        <dbReference type="RuleBase" id="RU004379"/>
    </source>
</evidence>
<dbReference type="CDD" id="cd10432">
    <property type="entry name" value="BI-1-like_bacterial"/>
    <property type="match status" value="1"/>
</dbReference>
<dbReference type="PANTHER" id="PTHR23291:SF50">
    <property type="entry name" value="PROTEIN LIFEGUARD 4"/>
    <property type="match status" value="1"/>
</dbReference>
<evidence type="ECO:0000256" key="2">
    <source>
        <dbReference type="ARBA" id="ARBA00010350"/>
    </source>
</evidence>
<comment type="subcellular location">
    <subcellularLocation>
        <location evidence="1">Membrane</location>
        <topology evidence="1">Multi-pass membrane protein</topology>
    </subcellularLocation>
</comment>
<feature type="transmembrane region" description="Helical" evidence="6">
    <location>
        <begin position="41"/>
        <end position="59"/>
    </location>
</feature>
<dbReference type="GO" id="GO:0005886">
    <property type="term" value="C:plasma membrane"/>
    <property type="evidence" value="ECO:0007669"/>
    <property type="project" value="TreeGrafter"/>
</dbReference>
<dbReference type="AlphaFoldDB" id="A0A2U3DA18"/>
<dbReference type="Proteomes" id="UP000245380">
    <property type="component" value="Unassembled WGS sequence"/>
</dbReference>
<evidence type="ECO:0000256" key="3">
    <source>
        <dbReference type="ARBA" id="ARBA00022692"/>
    </source>
</evidence>
<accession>A0A2U3DA18</accession>
<sequence length="216" mass="24053">MYGYPNVEARFVKSRVLLGLFATLLSASVGTYVGQFVPAGFFMPLVIIEFVMLFAASMVRRRQVAGWGFVLAFTFISGMTLTPVLFAYTQMLGVRIVQEAFLITAATFGVTAFVASRKSMDFSWLGQFLFAGILVLVGLSLVNIFVPFSTGFSFGYTYLGIAVFVGYMLFDVNRLTRYGVTVDQVPLVVLQLYLDFVNLFLFILRLFGLNARSSRD</sequence>
<gene>
    <name evidence="7" type="ORF">BM613_05475</name>
</gene>
<comment type="caution">
    <text evidence="7">The sequence shown here is derived from an EMBL/GenBank/DDBJ whole genome shotgun (WGS) entry which is preliminary data.</text>
</comment>
<dbReference type="OrthoDB" id="9793828at2"/>
<feature type="transmembrane region" description="Helical" evidence="6">
    <location>
        <begin position="100"/>
        <end position="116"/>
    </location>
</feature>
<dbReference type="EMBL" id="MPDK01000006">
    <property type="protein sequence ID" value="PWI58113.1"/>
    <property type="molecule type" value="Genomic_DNA"/>
</dbReference>
<protein>
    <recommendedName>
        <fullName evidence="9">BAX inhibitor protein</fullName>
    </recommendedName>
</protein>
<dbReference type="Pfam" id="PF01027">
    <property type="entry name" value="Bax1-I"/>
    <property type="match status" value="1"/>
</dbReference>
<organism evidence="7 8">
    <name type="scientific">Sulfoacidibacillus thermotolerans</name>
    <name type="common">Acidibacillus sulfuroxidans</name>
    <dbReference type="NCBI Taxonomy" id="1765684"/>
    <lineage>
        <taxon>Bacteria</taxon>
        <taxon>Bacillati</taxon>
        <taxon>Bacillota</taxon>
        <taxon>Bacilli</taxon>
        <taxon>Bacillales</taxon>
        <taxon>Alicyclobacillaceae</taxon>
        <taxon>Sulfoacidibacillus</taxon>
    </lineage>
</organism>
<feature type="transmembrane region" description="Helical" evidence="6">
    <location>
        <begin position="66"/>
        <end position="88"/>
    </location>
</feature>
<keyword evidence="5 6" id="KW-0472">Membrane</keyword>
<keyword evidence="4 6" id="KW-1133">Transmembrane helix</keyword>
<dbReference type="RefSeq" id="WP_109430162.1">
    <property type="nucleotide sequence ID" value="NZ_MPDK01000006.1"/>
</dbReference>
<evidence type="ECO:0000256" key="4">
    <source>
        <dbReference type="ARBA" id="ARBA00022989"/>
    </source>
</evidence>
<feature type="transmembrane region" description="Helical" evidence="6">
    <location>
        <begin position="185"/>
        <end position="207"/>
    </location>
</feature>
<evidence type="ECO:0000313" key="8">
    <source>
        <dbReference type="Proteomes" id="UP000245380"/>
    </source>
</evidence>
<dbReference type="InterPro" id="IPR006214">
    <property type="entry name" value="Bax_inhibitor_1-related"/>
</dbReference>